<evidence type="ECO:0000256" key="6">
    <source>
        <dbReference type="SAM" id="Phobius"/>
    </source>
</evidence>
<dbReference type="InterPro" id="IPR009887">
    <property type="entry name" value="ANKH"/>
</dbReference>
<dbReference type="Proteomes" id="UP000284177">
    <property type="component" value="Unassembled WGS sequence"/>
</dbReference>
<feature type="transmembrane region" description="Helical" evidence="6">
    <location>
        <begin position="21"/>
        <end position="42"/>
    </location>
</feature>
<sequence>MIRQTVTALVKDKESYYKVRKFIIMLVGFIVFIFSLFILTGGSKWFIKNIMGLKGKVLNESITILTVFLIFPLAVTLRNFMQGVAIIFRRTPLVSVATVCRVIFVLFIALIVHKLKFIPAAIIAGGIFVGAISVEGLMMFLGVKLPVGDIPNKLDRIAKNKEELGYKEITNKTIIRFFLPLVLTSFIKSLAKPIINSGLARTHNPEIALSTYAVAWGLGIIIVSPVVMFHQVPLNLIKEDNDKQKKSVLKFAIYLGLTLSVIFGTVAFSPIGYYVLKYLIGTTDKISLMSIDVLKIMSVLPLIMVIRQYYWGILMKKHMTEYISKGKVINLIALILGITFGYFLQPSNSAIIGIIGMISSELFESIYLYVISRNIT</sequence>
<dbReference type="AlphaFoldDB" id="A0A419T8P8"/>
<feature type="transmembrane region" description="Helical" evidence="6">
    <location>
        <begin position="177"/>
        <end position="195"/>
    </location>
</feature>
<dbReference type="PANTHER" id="PTHR28384:SF1">
    <property type="entry name" value="PROGRESSIVE ANKYLOSIS PROTEIN HOMOLOG"/>
    <property type="match status" value="1"/>
</dbReference>
<feature type="transmembrane region" description="Helical" evidence="6">
    <location>
        <begin position="207"/>
        <end position="230"/>
    </location>
</feature>
<dbReference type="Pfam" id="PF07260">
    <property type="entry name" value="ANKH"/>
    <property type="match status" value="1"/>
</dbReference>
<accession>A0A419T8P8</accession>
<evidence type="ECO:0000313" key="8">
    <source>
        <dbReference type="Proteomes" id="UP000284177"/>
    </source>
</evidence>
<protein>
    <submittedName>
        <fullName evidence="7">Uncharacterized protein</fullName>
    </submittedName>
</protein>
<dbReference type="GO" id="GO:0030504">
    <property type="term" value="F:inorganic diphosphate transmembrane transporter activity"/>
    <property type="evidence" value="ECO:0007669"/>
    <property type="project" value="TreeGrafter"/>
</dbReference>
<keyword evidence="5 6" id="KW-0472">Membrane</keyword>
<keyword evidence="2" id="KW-0813">Transport</keyword>
<dbReference type="GO" id="GO:0005886">
    <property type="term" value="C:plasma membrane"/>
    <property type="evidence" value="ECO:0007669"/>
    <property type="project" value="TreeGrafter"/>
</dbReference>
<keyword evidence="8" id="KW-1185">Reference proteome</keyword>
<proteinExistence type="predicted"/>
<evidence type="ECO:0000256" key="1">
    <source>
        <dbReference type="ARBA" id="ARBA00004141"/>
    </source>
</evidence>
<feature type="transmembrane region" description="Helical" evidence="6">
    <location>
        <begin position="62"/>
        <end position="81"/>
    </location>
</feature>
<feature type="transmembrane region" description="Helical" evidence="6">
    <location>
        <begin position="327"/>
        <end position="344"/>
    </location>
</feature>
<feature type="transmembrane region" description="Helical" evidence="6">
    <location>
        <begin position="118"/>
        <end position="143"/>
    </location>
</feature>
<dbReference type="GO" id="GO:0005315">
    <property type="term" value="F:phosphate transmembrane transporter activity"/>
    <property type="evidence" value="ECO:0007669"/>
    <property type="project" value="InterPro"/>
</dbReference>
<organism evidence="7 8">
    <name type="scientific">Thermohalobacter berrensis</name>
    <dbReference type="NCBI Taxonomy" id="99594"/>
    <lineage>
        <taxon>Bacteria</taxon>
        <taxon>Bacillati</taxon>
        <taxon>Bacillota</taxon>
        <taxon>Tissierellia</taxon>
        <taxon>Tissierellales</taxon>
        <taxon>Thermohalobacteraceae</taxon>
        <taxon>Thermohalobacter</taxon>
    </lineage>
</organism>
<keyword evidence="4 6" id="KW-1133">Transmembrane helix</keyword>
<name>A0A419T8P8_9FIRM</name>
<comment type="subcellular location">
    <subcellularLocation>
        <location evidence="1">Membrane</location>
        <topology evidence="1">Multi-pass membrane protein</topology>
    </subcellularLocation>
</comment>
<feature type="transmembrane region" description="Helical" evidence="6">
    <location>
        <begin position="93"/>
        <end position="112"/>
    </location>
</feature>
<evidence type="ECO:0000313" key="7">
    <source>
        <dbReference type="EMBL" id="RKD33924.1"/>
    </source>
</evidence>
<evidence type="ECO:0000256" key="5">
    <source>
        <dbReference type="ARBA" id="ARBA00023136"/>
    </source>
</evidence>
<comment type="caution">
    <text evidence="7">The sequence shown here is derived from an EMBL/GenBank/DDBJ whole genome shotgun (WGS) entry which is preliminary data.</text>
</comment>
<evidence type="ECO:0000256" key="4">
    <source>
        <dbReference type="ARBA" id="ARBA00022989"/>
    </source>
</evidence>
<dbReference type="GO" id="GO:0035435">
    <property type="term" value="P:phosphate ion transmembrane transport"/>
    <property type="evidence" value="ECO:0007669"/>
    <property type="project" value="InterPro"/>
</dbReference>
<feature type="transmembrane region" description="Helical" evidence="6">
    <location>
        <begin position="350"/>
        <end position="370"/>
    </location>
</feature>
<dbReference type="EMBL" id="MCIB01000003">
    <property type="protein sequence ID" value="RKD33924.1"/>
    <property type="molecule type" value="Genomic_DNA"/>
</dbReference>
<reference evidence="7 8" key="1">
    <citation type="submission" date="2016-08" db="EMBL/GenBank/DDBJ databases">
        <title>Novel Firmicutes and Novel Genomes.</title>
        <authorList>
            <person name="Poppleton D.I."/>
            <person name="Gribaldo S."/>
        </authorList>
    </citation>
    <scope>NUCLEOTIDE SEQUENCE [LARGE SCALE GENOMIC DNA]</scope>
    <source>
        <strain evidence="7 8">CTT3</strain>
    </source>
</reference>
<evidence type="ECO:0000256" key="2">
    <source>
        <dbReference type="ARBA" id="ARBA00022448"/>
    </source>
</evidence>
<dbReference type="PANTHER" id="PTHR28384">
    <property type="entry name" value="PROGRESSIVE ANKYLOSIS PROTEIN HOMOLOG"/>
    <property type="match status" value="1"/>
</dbReference>
<evidence type="ECO:0000256" key="3">
    <source>
        <dbReference type="ARBA" id="ARBA00022692"/>
    </source>
</evidence>
<feature type="transmembrane region" description="Helical" evidence="6">
    <location>
        <begin position="251"/>
        <end position="274"/>
    </location>
</feature>
<dbReference type="RefSeq" id="WP_120167408.1">
    <property type="nucleotide sequence ID" value="NZ_MCIB01000003.1"/>
</dbReference>
<feature type="transmembrane region" description="Helical" evidence="6">
    <location>
        <begin position="286"/>
        <end position="306"/>
    </location>
</feature>
<gene>
    <name evidence="7" type="ORF">BET03_08325</name>
</gene>
<keyword evidence="3 6" id="KW-0812">Transmembrane</keyword>